<gene>
    <name evidence="4" type="ORF">chiPu_0020373</name>
</gene>
<dbReference type="OrthoDB" id="45365at2759"/>
<dbReference type="InterPro" id="IPR011333">
    <property type="entry name" value="SKP1/BTB/POZ_sf"/>
</dbReference>
<keyword evidence="2" id="KW-0677">Repeat</keyword>
<dbReference type="Pfam" id="PF00651">
    <property type="entry name" value="BTB"/>
    <property type="match status" value="1"/>
</dbReference>
<organism evidence="4 5">
    <name type="scientific">Chiloscyllium punctatum</name>
    <name type="common">Brownbanded bambooshark</name>
    <name type="synonym">Hemiscyllium punctatum</name>
    <dbReference type="NCBI Taxonomy" id="137246"/>
    <lineage>
        <taxon>Eukaryota</taxon>
        <taxon>Metazoa</taxon>
        <taxon>Chordata</taxon>
        <taxon>Craniata</taxon>
        <taxon>Vertebrata</taxon>
        <taxon>Chondrichthyes</taxon>
        <taxon>Elasmobranchii</taxon>
        <taxon>Galeomorphii</taxon>
        <taxon>Galeoidea</taxon>
        <taxon>Orectolobiformes</taxon>
        <taxon>Hemiscylliidae</taxon>
        <taxon>Chiloscyllium</taxon>
    </lineage>
</organism>
<dbReference type="AlphaFoldDB" id="A0A401REW7"/>
<evidence type="ECO:0000313" key="4">
    <source>
        <dbReference type="EMBL" id="GCC16692.1"/>
    </source>
</evidence>
<dbReference type="PANTHER" id="PTHR24412:SF74">
    <property type="entry name" value="KELCH-LIKE PROTEIN 4"/>
    <property type="match status" value="1"/>
</dbReference>
<feature type="non-terminal residue" evidence="4">
    <location>
        <position position="1"/>
    </location>
</feature>
<dbReference type="Gene3D" id="3.30.710.10">
    <property type="entry name" value="Potassium Channel Kv1.1, Chain A"/>
    <property type="match status" value="1"/>
</dbReference>
<name>A0A401REW7_CHIPU</name>
<evidence type="ECO:0000256" key="2">
    <source>
        <dbReference type="ARBA" id="ARBA00022737"/>
    </source>
</evidence>
<dbReference type="OMA" id="ISYIHAR"/>
<dbReference type="STRING" id="137246.A0A401REW7"/>
<dbReference type="SMART" id="SM00225">
    <property type="entry name" value="BTB"/>
    <property type="match status" value="1"/>
</dbReference>
<keyword evidence="1" id="KW-0880">Kelch repeat</keyword>
<accession>A0A401REW7</accession>
<dbReference type="EMBL" id="BEZZ01002554">
    <property type="protein sequence ID" value="GCC16692.1"/>
    <property type="molecule type" value="Genomic_DNA"/>
</dbReference>
<protein>
    <recommendedName>
        <fullName evidence="3">BTB domain-containing protein</fullName>
    </recommendedName>
</protein>
<dbReference type="PANTHER" id="PTHR24412">
    <property type="entry name" value="KELCH PROTEIN"/>
    <property type="match status" value="1"/>
</dbReference>
<reference evidence="4 5" key="1">
    <citation type="journal article" date="2018" name="Nat. Ecol. Evol.">
        <title>Shark genomes provide insights into elasmobranch evolution and the origin of vertebrates.</title>
        <authorList>
            <person name="Hara Y"/>
            <person name="Yamaguchi K"/>
            <person name="Onimaru K"/>
            <person name="Kadota M"/>
            <person name="Koyanagi M"/>
            <person name="Keeley SD"/>
            <person name="Tatsumi K"/>
            <person name="Tanaka K"/>
            <person name="Motone F"/>
            <person name="Kageyama Y"/>
            <person name="Nozu R"/>
            <person name="Adachi N"/>
            <person name="Nishimura O"/>
            <person name="Nakagawa R"/>
            <person name="Tanegashima C"/>
            <person name="Kiyatake I"/>
            <person name="Matsumoto R"/>
            <person name="Murakumo K"/>
            <person name="Nishida K"/>
            <person name="Terakita A"/>
            <person name="Kuratani S"/>
            <person name="Sato K"/>
            <person name="Hyodo S Kuraku.S."/>
        </authorList>
    </citation>
    <scope>NUCLEOTIDE SEQUENCE [LARGE SCALE GENOMIC DNA]</scope>
</reference>
<dbReference type="Proteomes" id="UP000287033">
    <property type="component" value="Unassembled WGS sequence"/>
</dbReference>
<keyword evidence="5" id="KW-1185">Reference proteome</keyword>
<evidence type="ECO:0000256" key="1">
    <source>
        <dbReference type="ARBA" id="ARBA00022441"/>
    </source>
</evidence>
<feature type="domain" description="BTB" evidence="3">
    <location>
        <begin position="57"/>
        <end position="124"/>
    </location>
</feature>
<comment type="caution">
    <text evidence="4">The sequence shown here is derived from an EMBL/GenBank/DDBJ whole genome shotgun (WGS) entry which is preliminary data.</text>
</comment>
<dbReference type="SUPFAM" id="SSF54695">
    <property type="entry name" value="POZ domain"/>
    <property type="match status" value="1"/>
</dbReference>
<dbReference type="PROSITE" id="PS50097">
    <property type="entry name" value="BTB"/>
    <property type="match status" value="1"/>
</dbReference>
<sequence length="124" mass="14116">FSEAARQKREKKSWLSLNSCSPNRMSSGSSDEFFQSMNHAEQTFRKMENYLQHKQLCDVLLIAGDHKIPAHRLVLSAVSDYFAAMFTNDVREAKQEEIKMEGVDPDALKALVHYAYTGTFHGSN</sequence>
<proteinExistence type="predicted"/>
<evidence type="ECO:0000313" key="5">
    <source>
        <dbReference type="Proteomes" id="UP000287033"/>
    </source>
</evidence>
<dbReference type="InterPro" id="IPR000210">
    <property type="entry name" value="BTB/POZ_dom"/>
</dbReference>
<evidence type="ECO:0000259" key="3">
    <source>
        <dbReference type="PROSITE" id="PS50097"/>
    </source>
</evidence>